<keyword evidence="1" id="KW-0472">Membrane</keyword>
<reference evidence="2 3" key="1">
    <citation type="submission" date="2023-02" db="EMBL/GenBank/DDBJ databases">
        <title>Dictyobacter halimunensis sp. nov., a new member of the class Ktedonobacteria from forest soil in a geothermal area.</title>
        <authorList>
            <person name="Rachmania M.K."/>
            <person name="Ningsih F."/>
            <person name="Sakai Y."/>
            <person name="Yabe S."/>
            <person name="Yokota A."/>
            <person name="Sjamsuridzal W."/>
        </authorList>
    </citation>
    <scope>NUCLEOTIDE SEQUENCE [LARGE SCALE GENOMIC DNA]</scope>
    <source>
        <strain evidence="2 3">S3.2.2.5</strain>
    </source>
</reference>
<sequence length="60" mass="6844">MVKPDTGRVPNITPELPAETSTCDHMINTGSRRSRVLPVIMKACSPLFLYAFQHFYTFTR</sequence>
<evidence type="ECO:0000256" key="1">
    <source>
        <dbReference type="SAM" id="Phobius"/>
    </source>
</evidence>
<evidence type="ECO:0000313" key="2">
    <source>
        <dbReference type="EMBL" id="GLV56259.1"/>
    </source>
</evidence>
<dbReference type="EMBL" id="BSRI01000002">
    <property type="protein sequence ID" value="GLV56259.1"/>
    <property type="molecule type" value="Genomic_DNA"/>
</dbReference>
<name>A0ABQ6FV03_9CHLR</name>
<dbReference type="Proteomes" id="UP001344906">
    <property type="component" value="Unassembled WGS sequence"/>
</dbReference>
<proteinExistence type="predicted"/>
<evidence type="ECO:0000313" key="3">
    <source>
        <dbReference type="Proteomes" id="UP001344906"/>
    </source>
</evidence>
<keyword evidence="1" id="KW-0812">Transmembrane</keyword>
<keyword evidence="3" id="KW-1185">Reference proteome</keyword>
<accession>A0ABQ6FV03</accession>
<feature type="transmembrane region" description="Helical" evidence="1">
    <location>
        <begin position="36"/>
        <end position="56"/>
    </location>
</feature>
<comment type="caution">
    <text evidence="2">The sequence shown here is derived from an EMBL/GenBank/DDBJ whole genome shotgun (WGS) entry which is preliminary data.</text>
</comment>
<protein>
    <submittedName>
        <fullName evidence="2">Uncharacterized protein</fullName>
    </submittedName>
</protein>
<gene>
    <name evidence="2" type="ORF">KDH_31010</name>
</gene>
<keyword evidence="1" id="KW-1133">Transmembrane helix</keyword>
<organism evidence="2 3">
    <name type="scientific">Dictyobacter halimunensis</name>
    <dbReference type="NCBI Taxonomy" id="3026934"/>
    <lineage>
        <taxon>Bacteria</taxon>
        <taxon>Bacillati</taxon>
        <taxon>Chloroflexota</taxon>
        <taxon>Ktedonobacteria</taxon>
        <taxon>Ktedonobacterales</taxon>
        <taxon>Dictyobacteraceae</taxon>
        <taxon>Dictyobacter</taxon>
    </lineage>
</organism>